<dbReference type="EMBL" id="JBANRG010000035">
    <property type="protein sequence ID" value="KAK7449721.1"/>
    <property type="molecule type" value="Genomic_DNA"/>
</dbReference>
<dbReference type="NCBIfam" id="TIGR01494">
    <property type="entry name" value="ATPase_P-type"/>
    <property type="match status" value="2"/>
</dbReference>
<evidence type="ECO:0000256" key="10">
    <source>
        <dbReference type="SAM" id="Phobius"/>
    </source>
</evidence>
<feature type="transmembrane region" description="Helical" evidence="10">
    <location>
        <begin position="961"/>
        <end position="983"/>
    </location>
</feature>
<feature type="transmembrane region" description="Helical" evidence="10">
    <location>
        <begin position="339"/>
        <end position="359"/>
    </location>
</feature>
<feature type="transmembrane region" description="Helical" evidence="10">
    <location>
        <begin position="1067"/>
        <end position="1087"/>
    </location>
</feature>
<dbReference type="PANTHER" id="PTHR43294">
    <property type="entry name" value="SODIUM/POTASSIUM-TRANSPORTING ATPASE SUBUNIT ALPHA"/>
    <property type="match status" value="1"/>
</dbReference>
<dbReference type="Proteomes" id="UP001498398">
    <property type="component" value="Unassembled WGS sequence"/>
</dbReference>
<dbReference type="InterPro" id="IPR023298">
    <property type="entry name" value="ATPase_P-typ_TM_dom_sf"/>
</dbReference>
<dbReference type="SUPFAM" id="SSF56784">
    <property type="entry name" value="HAD-like"/>
    <property type="match status" value="1"/>
</dbReference>
<protein>
    <recommendedName>
        <fullName evidence="11">Cation-transporting P-type ATPase N-terminal domain-containing protein</fullName>
    </recommendedName>
</protein>
<dbReference type="Gene3D" id="2.70.150.10">
    <property type="entry name" value="Calcium-transporting ATPase, cytoplasmic transduction domain A"/>
    <property type="match status" value="1"/>
</dbReference>
<accession>A0ABR1J3Y9</accession>
<feature type="transmembrane region" description="Helical" evidence="10">
    <location>
        <begin position="177"/>
        <end position="195"/>
    </location>
</feature>
<keyword evidence="8 10" id="KW-0472">Membrane</keyword>
<dbReference type="InterPro" id="IPR059000">
    <property type="entry name" value="ATPase_P-type_domA"/>
</dbReference>
<dbReference type="InterPro" id="IPR050510">
    <property type="entry name" value="Cation_transp_ATPase_P-type"/>
</dbReference>
<reference evidence="12 13" key="1">
    <citation type="submission" date="2024-01" db="EMBL/GenBank/DDBJ databases">
        <title>A draft genome for the cacao thread blight pathogen Marasmiellus scandens.</title>
        <authorList>
            <person name="Baruah I.K."/>
            <person name="Leung J."/>
            <person name="Bukari Y."/>
            <person name="Amoako-Attah I."/>
            <person name="Meinhardt L.W."/>
            <person name="Bailey B.A."/>
            <person name="Cohen S.P."/>
        </authorList>
    </citation>
    <scope>NUCLEOTIDE SEQUENCE [LARGE SCALE GENOMIC DNA]</scope>
    <source>
        <strain evidence="12 13">GH-19</strain>
    </source>
</reference>
<feature type="region of interest" description="Disordered" evidence="9">
    <location>
        <begin position="1"/>
        <end position="50"/>
    </location>
</feature>
<keyword evidence="13" id="KW-1185">Reference proteome</keyword>
<dbReference type="InterPro" id="IPR023214">
    <property type="entry name" value="HAD_sf"/>
</dbReference>
<evidence type="ECO:0000256" key="3">
    <source>
        <dbReference type="ARBA" id="ARBA00022692"/>
    </source>
</evidence>
<feature type="transmembrane region" description="Helical" evidence="10">
    <location>
        <begin position="146"/>
        <end position="165"/>
    </location>
</feature>
<dbReference type="SUPFAM" id="SSF81653">
    <property type="entry name" value="Calcium ATPase, transduction domain A"/>
    <property type="match status" value="1"/>
</dbReference>
<dbReference type="SFLD" id="SFLDF00027">
    <property type="entry name" value="p-type_atpase"/>
    <property type="match status" value="1"/>
</dbReference>
<dbReference type="Pfam" id="PF13246">
    <property type="entry name" value="Cation_ATPase"/>
    <property type="match status" value="1"/>
</dbReference>
<dbReference type="InterPro" id="IPR044492">
    <property type="entry name" value="P_typ_ATPase_HD_dom"/>
</dbReference>
<name>A0ABR1J3Y9_9AGAR</name>
<evidence type="ECO:0000313" key="12">
    <source>
        <dbReference type="EMBL" id="KAK7449721.1"/>
    </source>
</evidence>
<evidence type="ECO:0000256" key="2">
    <source>
        <dbReference type="ARBA" id="ARBA00022475"/>
    </source>
</evidence>
<keyword evidence="3 10" id="KW-0812">Transmembrane</keyword>
<evidence type="ECO:0000256" key="6">
    <source>
        <dbReference type="ARBA" id="ARBA00022967"/>
    </source>
</evidence>
<dbReference type="PRINTS" id="PR00121">
    <property type="entry name" value="NAKATPASE"/>
</dbReference>
<dbReference type="Gene3D" id="3.40.50.1000">
    <property type="entry name" value="HAD superfamily/HAD-like"/>
    <property type="match status" value="1"/>
</dbReference>
<evidence type="ECO:0000256" key="9">
    <source>
        <dbReference type="SAM" id="MobiDB-lite"/>
    </source>
</evidence>
<evidence type="ECO:0000256" key="7">
    <source>
        <dbReference type="ARBA" id="ARBA00022989"/>
    </source>
</evidence>
<dbReference type="InterPro" id="IPR036412">
    <property type="entry name" value="HAD-like_sf"/>
</dbReference>
<feature type="transmembrane region" description="Helical" evidence="10">
    <location>
        <begin position="371"/>
        <end position="394"/>
    </location>
</feature>
<dbReference type="Gene3D" id="1.20.1110.10">
    <property type="entry name" value="Calcium-transporting ATPase, transmembrane domain"/>
    <property type="match status" value="2"/>
</dbReference>
<dbReference type="PANTHER" id="PTHR43294:SF21">
    <property type="entry name" value="CATION TRANSPORTING ATPASE"/>
    <property type="match status" value="1"/>
</dbReference>
<dbReference type="InterPro" id="IPR006068">
    <property type="entry name" value="ATPase_P-typ_cation-transptr_C"/>
</dbReference>
<gene>
    <name evidence="12" type="ORF">VKT23_013196</name>
</gene>
<feature type="transmembrane region" description="Helical" evidence="10">
    <location>
        <begin position="849"/>
        <end position="871"/>
    </location>
</feature>
<keyword evidence="6" id="KW-1278">Translocase</keyword>
<keyword evidence="4" id="KW-0547">Nucleotide-binding</keyword>
<sequence length="1152" mass="126677">MNPDLSSPPRSAQNTEDNVHARVAFPDEGNTNDEKATGGMRAKGVEMKRTITQEDRDLAAAGYEHLEEKKAKQAKEDDVGNVDISEHALSFDQLESTLVTSFDTKDASCSAGITSVEANERLVRNGPNVLTPPKKKSALRKYLDRLMTMFNILLIIAGILEYILLGIDFKNNFANTYLGGILIAVAFLNAFIDWFQVQKSEKILASFLAMIPPSCRVVRDSTLQTIPAADLVLGDVVLVRVGDKTPADMIIFSATDLKVDNSSLTGESEPQERRPLPNGSPARAVEAENLIFNSTLVVNGEGWGVVVKTGDHTLIGQVARLTSGEAGNEAPLAVEIAKFVIQVSSIAVIFAIVFFVVGITTVYRGKAAQTVTFAVSILVAFVPEGLPSVVTLLLSIAAKRMAKQNVLVKDLQGVETLGSLTLLATDKTGTLTRNQMTVTNLWNGTKMLSAFQSNNDDQETSAFSMDVPGMQEMVDIATLNSRVKFDKTDIPFGERQILGDATETGLTRFAGRCLGPEYDAHLKKFPKVFEVPFNSTNKWALVILNKPHDDGVLTSYIKGAPERVLAKCSTYLKDGVIKPIDEEFKAAYDEAYDYMASRGHRVIACSQALLPGDEYPVDHAFSKNDGNYPSSNYCFVGLVSLEDPPKHGVREAIGTLRLAGIKVMMVTGDHPKTAEAIARKINLILGDTRDSLAAKTGRLPEEIYEDEFSAVVIHGDDIDTLEGWQWDQIFAKDEIVFARTSPKHKLEIVKRAQALGHIVGVTGDGVNDSPALKKADLGIAMNISGSDVSKEAAKMILLDDNFASTVKGVAEGRQIFVNLKRSIQYTISHSTPEVLPQLLYVVVPLPLPLSAILILVIDLGFELFVALSFAWDKPETKDGLMRMMPRKPVNEKSILTLKRRALRRTKTLRRDTETQEVIHPSKLSVWASKVKAPFTKQYWEEIVEAGTSDDERLVDSKLLSYSYLEAGIIEAVGALVAYFVVFFKNGFTPLDLRMAQQNGNYFTNNSPDFINSKGEVLTASDQVDAFAQAQSIVYLSIFIMQCFNVFAVKAKFSFPFGRSIVSNKWNFAGILAGACLGMFIIYTPPLHVVFGGSFRLSPLYWLIPVAFGVFLLVWTSIRVLLLKKSVENARVKDIKGLMMFPTMRTMSLRSKH</sequence>
<comment type="caution">
    <text evidence="12">The sequence shown here is derived from an EMBL/GenBank/DDBJ whole genome shotgun (WGS) entry which is preliminary data.</text>
</comment>
<proteinExistence type="predicted"/>
<dbReference type="SUPFAM" id="SSF81660">
    <property type="entry name" value="Metal cation-transporting ATPase, ATP-binding domain N"/>
    <property type="match status" value="1"/>
</dbReference>
<comment type="subcellular location">
    <subcellularLocation>
        <location evidence="1">Cell membrane</location>
        <topology evidence="1">Multi-pass membrane protein</topology>
    </subcellularLocation>
</comment>
<organism evidence="12 13">
    <name type="scientific">Marasmiellus scandens</name>
    <dbReference type="NCBI Taxonomy" id="2682957"/>
    <lineage>
        <taxon>Eukaryota</taxon>
        <taxon>Fungi</taxon>
        <taxon>Dikarya</taxon>
        <taxon>Basidiomycota</taxon>
        <taxon>Agaricomycotina</taxon>
        <taxon>Agaricomycetes</taxon>
        <taxon>Agaricomycetidae</taxon>
        <taxon>Agaricales</taxon>
        <taxon>Marasmiineae</taxon>
        <taxon>Omphalotaceae</taxon>
        <taxon>Marasmiellus</taxon>
    </lineage>
</organism>
<dbReference type="SUPFAM" id="SSF81665">
    <property type="entry name" value="Calcium ATPase, transmembrane domain M"/>
    <property type="match status" value="2"/>
</dbReference>
<dbReference type="InterPro" id="IPR018303">
    <property type="entry name" value="ATPase_P-typ_P_site"/>
</dbReference>
<keyword evidence="7 10" id="KW-1133">Transmembrane helix</keyword>
<evidence type="ECO:0000313" key="13">
    <source>
        <dbReference type="Proteomes" id="UP001498398"/>
    </source>
</evidence>
<evidence type="ECO:0000256" key="5">
    <source>
        <dbReference type="ARBA" id="ARBA00022840"/>
    </source>
</evidence>
<feature type="compositionally biased region" description="Polar residues" evidence="9">
    <location>
        <begin position="1"/>
        <end position="16"/>
    </location>
</feature>
<dbReference type="SFLD" id="SFLDG00002">
    <property type="entry name" value="C1.7:_P-type_atpase_like"/>
    <property type="match status" value="1"/>
</dbReference>
<keyword evidence="5" id="KW-0067">ATP-binding</keyword>
<feature type="domain" description="Cation-transporting P-type ATPase N-terminal" evidence="11">
    <location>
        <begin position="85"/>
        <end position="166"/>
    </location>
</feature>
<dbReference type="SFLD" id="SFLDS00003">
    <property type="entry name" value="Haloacid_Dehalogenase"/>
    <property type="match status" value="1"/>
</dbReference>
<evidence type="ECO:0000256" key="8">
    <source>
        <dbReference type="ARBA" id="ARBA00023136"/>
    </source>
</evidence>
<dbReference type="SMART" id="SM00831">
    <property type="entry name" value="Cation_ATPase_N"/>
    <property type="match status" value="1"/>
</dbReference>
<dbReference type="InterPro" id="IPR004014">
    <property type="entry name" value="ATPase_P-typ_cation-transptr_N"/>
</dbReference>
<keyword evidence="2" id="KW-1003">Cell membrane</keyword>
<dbReference type="Pfam" id="PF00689">
    <property type="entry name" value="Cation_ATPase_C"/>
    <property type="match status" value="1"/>
</dbReference>
<dbReference type="InterPro" id="IPR008250">
    <property type="entry name" value="ATPase_P-typ_transduc_dom_A_sf"/>
</dbReference>
<dbReference type="PRINTS" id="PR00119">
    <property type="entry name" value="CATATPASE"/>
</dbReference>
<evidence type="ECO:0000259" key="11">
    <source>
        <dbReference type="SMART" id="SM00831"/>
    </source>
</evidence>
<dbReference type="InterPro" id="IPR001757">
    <property type="entry name" value="P_typ_ATPase"/>
</dbReference>
<feature type="transmembrane region" description="Helical" evidence="10">
    <location>
        <begin position="1025"/>
        <end position="1046"/>
    </location>
</feature>
<evidence type="ECO:0000256" key="1">
    <source>
        <dbReference type="ARBA" id="ARBA00004651"/>
    </source>
</evidence>
<feature type="transmembrane region" description="Helical" evidence="10">
    <location>
        <begin position="1099"/>
        <end position="1121"/>
    </location>
</feature>
<dbReference type="Pfam" id="PF00690">
    <property type="entry name" value="Cation_ATPase_N"/>
    <property type="match status" value="1"/>
</dbReference>
<evidence type="ECO:0000256" key="4">
    <source>
        <dbReference type="ARBA" id="ARBA00022741"/>
    </source>
</evidence>
<dbReference type="Gene3D" id="3.40.1110.10">
    <property type="entry name" value="Calcium-transporting ATPase, cytoplasmic domain N"/>
    <property type="match status" value="1"/>
</dbReference>
<dbReference type="PROSITE" id="PS00154">
    <property type="entry name" value="ATPASE_E1_E2"/>
    <property type="match status" value="1"/>
</dbReference>
<dbReference type="InterPro" id="IPR023299">
    <property type="entry name" value="ATPase_P-typ_cyto_dom_N"/>
</dbReference>
<dbReference type="Pfam" id="PF00122">
    <property type="entry name" value="E1-E2_ATPase"/>
    <property type="match status" value="1"/>
</dbReference>